<gene>
    <name evidence="1" type="ORF">HPB50_011526</name>
</gene>
<keyword evidence="2" id="KW-1185">Reference proteome</keyword>
<sequence length="147" mass="16208">MDFVKAQPMATMACVTSNMASPTHTRRRLRRLHASARLGRVSIQFRGVGVASATLPTASTERRKQLEQPTRSPVPTMLAVIARTHGRPDLQFYDAIASWPGSAHDSRIFDSSRARVMYETGAVTGILLGDMGYACRSYLMTPLKDPQ</sequence>
<dbReference type="EMBL" id="CM023490">
    <property type="protein sequence ID" value="KAH6942901.1"/>
    <property type="molecule type" value="Genomic_DNA"/>
</dbReference>
<name>A0ACB7T6X4_HYAAI</name>
<proteinExistence type="predicted"/>
<evidence type="ECO:0000313" key="1">
    <source>
        <dbReference type="EMBL" id="KAH6942901.1"/>
    </source>
</evidence>
<evidence type="ECO:0000313" key="2">
    <source>
        <dbReference type="Proteomes" id="UP000821845"/>
    </source>
</evidence>
<comment type="caution">
    <text evidence="1">The sequence shown here is derived from an EMBL/GenBank/DDBJ whole genome shotgun (WGS) entry which is preliminary data.</text>
</comment>
<protein>
    <submittedName>
        <fullName evidence="1">Uncharacterized protein</fullName>
    </submittedName>
</protein>
<reference evidence="1" key="1">
    <citation type="submission" date="2020-05" db="EMBL/GenBank/DDBJ databases">
        <title>Large-scale comparative analyses of tick genomes elucidate their genetic diversity and vector capacities.</title>
        <authorList>
            <person name="Jia N."/>
            <person name="Wang J."/>
            <person name="Shi W."/>
            <person name="Du L."/>
            <person name="Sun Y."/>
            <person name="Zhan W."/>
            <person name="Jiang J."/>
            <person name="Wang Q."/>
            <person name="Zhang B."/>
            <person name="Ji P."/>
            <person name="Sakyi L.B."/>
            <person name="Cui X."/>
            <person name="Yuan T."/>
            <person name="Jiang B."/>
            <person name="Yang W."/>
            <person name="Lam T.T.-Y."/>
            <person name="Chang Q."/>
            <person name="Ding S."/>
            <person name="Wang X."/>
            <person name="Zhu J."/>
            <person name="Ruan X."/>
            <person name="Zhao L."/>
            <person name="Wei J."/>
            <person name="Que T."/>
            <person name="Du C."/>
            <person name="Cheng J."/>
            <person name="Dai P."/>
            <person name="Han X."/>
            <person name="Huang E."/>
            <person name="Gao Y."/>
            <person name="Liu J."/>
            <person name="Shao H."/>
            <person name="Ye R."/>
            <person name="Li L."/>
            <person name="Wei W."/>
            <person name="Wang X."/>
            <person name="Wang C."/>
            <person name="Yang T."/>
            <person name="Huo Q."/>
            <person name="Li W."/>
            <person name="Guo W."/>
            <person name="Chen H."/>
            <person name="Zhou L."/>
            <person name="Ni X."/>
            <person name="Tian J."/>
            <person name="Zhou Y."/>
            <person name="Sheng Y."/>
            <person name="Liu T."/>
            <person name="Pan Y."/>
            <person name="Xia L."/>
            <person name="Li J."/>
            <person name="Zhao F."/>
            <person name="Cao W."/>
        </authorList>
    </citation>
    <scope>NUCLEOTIDE SEQUENCE</scope>
    <source>
        <strain evidence="1">Hyas-2018</strain>
    </source>
</reference>
<organism evidence="1 2">
    <name type="scientific">Hyalomma asiaticum</name>
    <name type="common">Tick</name>
    <dbReference type="NCBI Taxonomy" id="266040"/>
    <lineage>
        <taxon>Eukaryota</taxon>
        <taxon>Metazoa</taxon>
        <taxon>Ecdysozoa</taxon>
        <taxon>Arthropoda</taxon>
        <taxon>Chelicerata</taxon>
        <taxon>Arachnida</taxon>
        <taxon>Acari</taxon>
        <taxon>Parasitiformes</taxon>
        <taxon>Ixodida</taxon>
        <taxon>Ixodoidea</taxon>
        <taxon>Ixodidae</taxon>
        <taxon>Hyalomminae</taxon>
        <taxon>Hyalomma</taxon>
    </lineage>
</organism>
<dbReference type="Proteomes" id="UP000821845">
    <property type="component" value="Chromosome 10"/>
</dbReference>
<accession>A0ACB7T6X4</accession>